<feature type="region of interest" description="Disordered" evidence="1">
    <location>
        <begin position="1"/>
        <end position="27"/>
    </location>
</feature>
<sequence length="120" mass="11777">MRHPPQHHTDRMSSGETPPADEPSTGPQIGVSAALLLVDLMLVAGSVYCVGIAGWAGSYESGGSAASGASRTAAQAMWLLGGGAVLTGGGLLALGWRIPGIVQLVVLGVGAVLVSAMGAG</sequence>
<feature type="transmembrane region" description="Helical" evidence="2">
    <location>
        <begin position="33"/>
        <end position="56"/>
    </location>
</feature>
<keyword evidence="2" id="KW-0472">Membrane</keyword>
<gene>
    <name evidence="3" type="ORF">GCM10010478_64230</name>
</gene>
<accession>A0ABN3XH48</accession>
<feature type="transmembrane region" description="Helical" evidence="2">
    <location>
        <begin position="76"/>
        <end position="94"/>
    </location>
</feature>
<name>A0ABN3XH48_9ACTN</name>
<evidence type="ECO:0000313" key="4">
    <source>
        <dbReference type="Proteomes" id="UP001501423"/>
    </source>
</evidence>
<comment type="caution">
    <text evidence="3">The sequence shown here is derived from an EMBL/GenBank/DDBJ whole genome shotgun (WGS) entry which is preliminary data.</text>
</comment>
<feature type="transmembrane region" description="Helical" evidence="2">
    <location>
        <begin position="101"/>
        <end position="119"/>
    </location>
</feature>
<protein>
    <recommendedName>
        <fullName evidence="5">Integral membrane protein</fullName>
    </recommendedName>
</protein>
<evidence type="ECO:0000256" key="2">
    <source>
        <dbReference type="SAM" id="Phobius"/>
    </source>
</evidence>
<evidence type="ECO:0000313" key="3">
    <source>
        <dbReference type="EMBL" id="GAA2955308.1"/>
    </source>
</evidence>
<keyword evidence="2" id="KW-0812">Transmembrane</keyword>
<dbReference type="Proteomes" id="UP001501423">
    <property type="component" value="Unassembled WGS sequence"/>
</dbReference>
<keyword evidence="4" id="KW-1185">Reference proteome</keyword>
<dbReference type="EMBL" id="BAAAVA010000141">
    <property type="protein sequence ID" value="GAA2955308.1"/>
    <property type="molecule type" value="Genomic_DNA"/>
</dbReference>
<organism evidence="3 4">
    <name type="scientific">Streptomyces erythrogriseus</name>
    <dbReference type="NCBI Taxonomy" id="284027"/>
    <lineage>
        <taxon>Bacteria</taxon>
        <taxon>Bacillati</taxon>
        <taxon>Actinomycetota</taxon>
        <taxon>Actinomycetes</taxon>
        <taxon>Kitasatosporales</taxon>
        <taxon>Streptomycetaceae</taxon>
        <taxon>Streptomyces</taxon>
        <taxon>Streptomyces griseoincarnatus group</taxon>
    </lineage>
</organism>
<evidence type="ECO:0000256" key="1">
    <source>
        <dbReference type="SAM" id="MobiDB-lite"/>
    </source>
</evidence>
<reference evidence="3 4" key="1">
    <citation type="journal article" date="2019" name="Int. J. Syst. Evol. Microbiol.">
        <title>The Global Catalogue of Microorganisms (GCM) 10K type strain sequencing project: providing services to taxonomists for standard genome sequencing and annotation.</title>
        <authorList>
            <consortium name="The Broad Institute Genomics Platform"/>
            <consortium name="The Broad Institute Genome Sequencing Center for Infectious Disease"/>
            <person name="Wu L."/>
            <person name="Ma J."/>
        </authorList>
    </citation>
    <scope>NUCLEOTIDE SEQUENCE [LARGE SCALE GENOMIC DNA]</scope>
    <source>
        <strain evidence="3 4">JCM 9650</strain>
    </source>
</reference>
<evidence type="ECO:0008006" key="5">
    <source>
        <dbReference type="Google" id="ProtNLM"/>
    </source>
</evidence>
<keyword evidence="2" id="KW-1133">Transmembrane helix</keyword>
<proteinExistence type="predicted"/>